<dbReference type="InterPro" id="IPR029030">
    <property type="entry name" value="Caspase-like_dom_sf"/>
</dbReference>
<evidence type="ECO:0000256" key="1">
    <source>
        <dbReference type="ARBA" id="ARBA00009005"/>
    </source>
</evidence>
<dbReference type="SUPFAM" id="SSF52129">
    <property type="entry name" value="Caspase-like"/>
    <property type="match status" value="1"/>
</dbReference>
<organism evidence="5 6">
    <name type="scientific">Marasmiellus scandens</name>
    <dbReference type="NCBI Taxonomy" id="2682957"/>
    <lineage>
        <taxon>Eukaryota</taxon>
        <taxon>Fungi</taxon>
        <taxon>Dikarya</taxon>
        <taxon>Basidiomycota</taxon>
        <taxon>Agaricomycotina</taxon>
        <taxon>Agaricomycetes</taxon>
        <taxon>Agaricomycetidae</taxon>
        <taxon>Agaricales</taxon>
        <taxon>Marasmiineae</taxon>
        <taxon>Omphalotaceae</taxon>
        <taxon>Marasmiellus</taxon>
    </lineage>
</organism>
<comment type="similarity">
    <text evidence="1">Belongs to the peptidase C14B family.</text>
</comment>
<keyword evidence="3" id="KW-0645">Protease</keyword>
<sequence>MIFTTIVSILNGFRKHLFRGRKNDSFFALIIGIDKYADSAIGNLHGAVTDAYKLKEFLLQIGIADDSIKVICDESATRACIEKEITTLSKSQHSILVYYAGYGATLSSNSFLTRGKSKIRILLSHDFYLDGSNGEGGIAIEQIISSFRKRKIVLVTDCCYSGYQLEDDQAGPGGSVRGIDLPENYTAARCWYSKQGLLSLIVNLFGQVVAILNSLLDRLFGRDLYAHVLLSACKDEEVVRESESHGVFTQELLSVLQENDITQITYEDLIQRLPHKGYSLSIAESLVVSEIAFRHCEGQNKSQVILDVASLKPPKTCSVRPSTTSGVYILSVGGAHGISTGAEVEVFADENLTQKLGDLVVSEAHALSSIAKKPLFHDSLDIVAPAYAVKRSDSKDGLRVLFDSDDSFLSHIRNYIQGSREYRDIVLVEDRSQLPDLSIKSIHDQVHFEITSQICGSIGFTATPLTVSADSDAVLSLLRGIAGFFWHIREPNRQAIIEQKVVFECRKLIEAEENSFRPRLIPDGNNLVHNDIIDVIVEETIYGFCITNKFSMELFCALFYFDMSDWSISE</sequence>
<feature type="domain" description="Peptidase C14 caspase" evidence="4">
    <location>
        <begin position="27"/>
        <end position="272"/>
    </location>
</feature>
<keyword evidence="2" id="KW-0053">Apoptosis</keyword>
<dbReference type="InterPro" id="IPR050452">
    <property type="entry name" value="Metacaspase"/>
</dbReference>
<dbReference type="Proteomes" id="UP001498398">
    <property type="component" value="Unassembled WGS sequence"/>
</dbReference>
<dbReference type="InterPro" id="IPR011600">
    <property type="entry name" value="Pept_C14_caspase"/>
</dbReference>
<evidence type="ECO:0000259" key="4">
    <source>
        <dbReference type="Pfam" id="PF00656"/>
    </source>
</evidence>
<evidence type="ECO:0000256" key="3">
    <source>
        <dbReference type="ARBA" id="ARBA00022807"/>
    </source>
</evidence>
<protein>
    <recommendedName>
        <fullName evidence="4">Peptidase C14 caspase domain-containing protein</fullName>
    </recommendedName>
</protein>
<comment type="caution">
    <text evidence="5">The sequence shown here is derived from an EMBL/GenBank/DDBJ whole genome shotgun (WGS) entry which is preliminary data.</text>
</comment>
<keyword evidence="6" id="KW-1185">Reference proteome</keyword>
<dbReference type="PANTHER" id="PTHR48104:SF30">
    <property type="entry name" value="METACASPASE-1"/>
    <property type="match status" value="1"/>
</dbReference>
<dbReference type="EMBL" id="JBANRG010000008">
    <property type="protein sequence ID" value="KAK7464352.1"/>
    <property type="molecule type" value="Genomic_DNA"/>
</dbReference>
<evidence type="ECO:0000256" key="2">
    <source>
        <dbReference type="ARBA" id="ARBA00022703"/>
    </source>
</evidence>
<evidence type="ECO:0000313" key="6">
    <source>
        <dbReference type="Proteomes" id="UP001498398"/>
    </source>
</evidence>
<accession>A0ABR1JSP7</accession>
<name>A0ABR1JSP7_9AGAR</name>
<dbReference type="Gene3D" id="3.40.50.1460">
    <property type="match status" value="1"/>
</dbReference>
<evidence type="ECO:0000313" key="5">
    <source>
        <dbReference type="EMBL" id="KAK7464352.1"/>
    </source>
</evidence>
<reference evidence="5 6" key="1">
    <citation type="submission" date="2024-01" db="EMBL/GenBank/DDBJ databases">
        <title>A draft genome for the cacao thread blight pathogen Marasmiellus scandens.</title>
        <authorList>
            <person name="Baruah I.K."/>
            <person name="Leung J."/>
            <person name="Bukari Y."/>
            <person name="Amoako-Attah I."/>
            <person name="Meinhardt L.W."/>
            <person name="Bailey B.A."/>
            <person name="Cohen S.P."/>
        </authorList>
    </citation>
    <scope>NUCLEOTIDE SEQUENCE [LARGE SCALE GENOMIC DNA]</scope>
    <source>
        <strain evidence="5 6">GH-19</strain>
    </source>
</reference>
<dbReference type="PANTHER" id="PTHR48104">
    <property type="entry name" value="METACASPASE-4"/>
    <property type="match status" value="1"/>
</dbReference>
<gene>
    <name evidence="5" type="ORF">VKT23_006519</name>
</gene>
<keyword evidence="3" id="KW-0788">Thiol protease</keyword>
<dbReference type="Pfam" id="PF00656">
    <property type="entry name" value="Peptidase_C14"/>
    <property type="match status" value="1"/>
</dbReference>
<keyword evidence="3" id="KW-0378">Hydrolase</keyword>
<proteinExistence type="inferred from homology"/>